<dbReference type="Proteomes" id="UP001352852">
    <property type="component" value="Unassembled WGS sequence"/>
</dbReference>
<protein>
    <submittedName>
        <fullName evidence="1">Uncharacterized protein</fullName>
    </submittedName>
</protein>
<organism evidence="1 2">
    <name type="scientific">Characodon lateralis</name>
    <dbReference type="NCBI Taxonomy" id="208331"/>
    <lineage>
        <taxon>Eukaryota</taxon>
        <taxon>Metazoa</taxon>
        <taxon>Chordata</taxon>
        <taxon>Craniata</taxon>
        <taxon>Vertebrata</taxon>
        <taxon>Euteleostomi</taxon>
        <taxon>Actinopterygii</taxon>
        <taxon>Neopterygii</taxon>
        <taxon>Teleostei</taxon>
        <taxon>Neoteleostei</taxon>
        <taxon>Acanthomorphata</taxon>
        <taxon>Ovalentaria</taxon>
        <taxon>Atherinomorphae</taxon>
        <taxon>Cyprinodontiformes</taxon>
        <taxon>Goodeidae</taxon>
        <taxon>Characodon</taxon>
    </lineage>
</organism>
<comment type="caution">
    <text evidence="1">The sequence shown here is derived from an EMBL/GenBank/DDBJ whole genome shotgun (WGS) entry which is preliminary data.</text>
</comment>
<evidence type="ECO:0000313" key="2">
    <source>
        <dbReference type="Proteomes" id="UP001352852"/>
    </source>
</evidence>
<reference evidence="1 2" key="1">
    <citation type="submission" date="2021-06" db="EMBL/GenBank/DDBJ databases">
        <authorList>
            <person name="Palmer J.M."/>
        </authorList>
    </citation>
    <scope>NUCLEOTIDE SEQUENCE [LARGE SCALE GENOMIC DNA]</scope>
    <source>
        <strain evidence="1 2">CL_MEX2019</strain>
        <tissue evidence="1">Muscle</tissue>
    </source>
</reference>
<dbReference type="EMBL" id="JAHUTJ010073009">
    <property type="protein sequence ID" value="MED6292402.1"/>
    <property type="molecule type" value="Genomic_DNA"/>
</dbReference>
<proteinExistence type="predicted"/>
<evidence type="ECO:0000313" key="1">
    <source>
        <dbReference type="EMBL" id="MED6292402.1"/>
    </source>
</evidence>
<name>A0ABU7EZH7_9TELE</name>
<gene>
    <name evidence="1" type="ORF">CHARACLAT_033536</name>
</gene>
<sequence length="111" mass="12181">MKIMNSSSEHGFSSLLLAARDVTTLLLTYLRHIWLKRGGTRDPQYGLKMIISKSGPVHGLVEVQGGEELFAQICAPKKAHGPLEHLGKLREAGGQFSQKLPHACLLFHSPP</sequence>
<accession>A0ABU7EZH7</accession>
<keyword evidence="2" id="KW-1185">Reference proteome</keyword>